<keyword evidence="3" id="KW-1185">Reference proteome</keyword>
<comment type="caution">
    <text evidence="2">The sequence shown here is derived from an EMBL/GenBank/DDBJ whole genome shotgun (WGS) entry which is preliminary data.</text>
</comment>
<accession>A0ABN1H798</accession>
<dbReference type="Proteomes" id="UP001500957">
    <property type="component" value="Unassembled WGS sequence"/>
</dbReference>
<proteinExistence type="predicted"/>
<evidence type="ECO:0000313" key="3">
    <source>
        <dbReference type="Proteomes" id="UP001500957"/>
    </source>
</evidence>
<dbReference type="RefSeq" id="WP_344607829.1">
    <property type="nucleotide sequence ID" value="NZ_BAAAHE010000040.1"/>
</dbReference>
<reference evidence="2 3" key="1">
    <citation type="journal article" date="2019" name="Int. J. Syst. Evol. Microbiol.">
        <title>The Global Catalogue of Microorganisms (GCM) 10K type strain sequencing project: providing services to taxonomists for standard genome sequencing and annotation.</title>
        <authorList>
            <consortium name="The Broad Institute Genomics Platform"/>
            <consortium name="The Broad Institute Genome Sequencing Center for Infectious Disease"/>
            <person name="Wu L."/>
            <person name="Ma J."/>
        </authorList>
    </citation>
    <scope>NUCLEOTIDE SEQUENCE [LARGE SCALE GENOMIC DNA]</scope>
    <source>
        <strain evidence="2 3">JCM 10671</strain>
    </source>
</reference>
<organism evidence="2 3">
    <name type="scientific">Sporichthya brevicatena</name>
    <dbReference type="NCBI Taxonomy" id="171442"/>
    <lineage>
        <taxon>Bacteria</taxon>
        <taxon>Bacillati</taxon>
        <taxon>Actinomycetota</taxon>
        <taxon>Actinomycetes</taxon>
        <taxon>Sporichthyales</taxon>
        <taxon>Sporichthyaceae</taxon>
        <taxon>Sporichthya</taxon>
    </lineage>
</organism>
<name>A0ABN1H798_9ACTN</name>
<evidence type="ECO:0000313" key="2">
    <source>
        <dbReference type="EMBL" id="GAA0631180.1"/>
    </source>
</evidence>
<evidence type="ECO:0000256" key="1">
    <source>
        <dbReference type="SAM" id="MobiDB-lite"/>
    </source>
</evidence>
<protein>
    <submittedName>
        <fullName evidence="2">Uncharacterized protein</fullName>
    </submittedName>
</protein>
<dbReference type="EMBL" id="BAAAHE010000040">
    <property type="protein sequence ID" value="GAA0631180.1"/>
    <property type="molecule type" value="Genomic_DNA"/>
</dbReference>
<gene>
    <name evidence="2" type="ORF">GCM10009547_38830</name>
</gene>
<sequence>MANDADEHGKSNALYQDNRTAPIVKKEPKAAVISARQLAPGTYQPRWYEDIPWRISYRIKRGVFTIWGPPQLNPHNDPLALLARRREERYAGRNR</sequence>
<feature type="compositionally biased region" description="Basic and acidic residues" evidence="1">
    <location>
        <begin position="1"/>
        <end position="10"/>
    </location>
</feature>
<feature type="region of interest" description="Disordered" evidence="1">
    <location>
        <begin position="1"/>
        <end position="21"/>
    </location>
</feature>